<accession>A0AAQ3N3V6</accession>
<evidence type="ECO:0000313" key="2">
    <source>
        <dbReference type="Proteomes" id="UP001374535"/>
    </source>
</evidence>
<sequence>MSTLPRMEHFFSLVSPYSKPQPCLYVSYVLIVLIAEEASHDNGPKIKKGSLRRLRKMYQSVESDDDGFGGEKIGEKIIVNDRIHDQIQETDNEDSLPISSIYKNKASGRVLDKEMDVSVVRGAGDASNKNEEDGGNNIFETNLETGHVLVDSQTHR</sequence>
<dbReference type="EMBL" id="CP144694">
    <property type="protein sequence ID" value="WVZ02444.1"/>
    <property type="molecule type" value="Genomic_DNA"/>
</dbReference>
<evidence type="ECO:0000313" key="1">
    <source>
        <dbReference type="EMBL" id="WVZ02444.1"/>
    </source>
</evidence>
<protein>
    <submittedName>
        <fullName evidence="1">Uncharacterized protein</fullName>
    </submittedName>
</protein>
<name>A0AAQ3N3V6_VIGMU</name>
<organism evidence="1 2">
    <name type="scientific">Vigna mungo</name>
    <name type="common">Black gram</name>
    <name type="synonym">Phaseolus mungo</name>
    <dbReference type="NCBI Taxonomy" id="3915"/>
    <lineage>
        <taxon>Eukaryota</taxon>
        <taxon>Viridiplantae</taxon>
        <taxon>Streptophyta</taxon>
        <taxon>Embryophyta</taxon>
        <taxon>Tracheophyta</taxon>
        <taxon>Spermatophyta</taxon>
        <taxon>Magnoliopsida</taxon>
        <taxon>eudicotyledons</taxon>
        <taxon>Gunneridae</taxon>
        <taxon>Pentapetalae</taxon>
        <taxon>rosids</taxon>
        <taxon>fabids</taxon>
        <taxon>Fabales</taxon>
        <taxon>Fabaceae</taxon>
        <taxon>Papilionoideae</taxon>
        <taxon>50 kb inversion clade</taxon>
        <taxon>NPAAA clade</taxon>
        <taxon>indigoferoid/millettioid clade</taxon>
        <taxon>Phaseoleae</taxon>
        <taxon>Vigna</taxon>
    </lineage>
</organism>
<reference evidence="1 2" key="1">
    <citation type="journal article" date="2023" name="Life. Sci Alliance">
        <title>Evolutionary insights into 3D genome organization and epigenetic landscape of Vigna mungo.</title>
        <authorList>
            <person name="Junaid A."/>
            <person name="Singh B."/>
            <person name="Bhatia S."/>
        </authorList>
    </citation>
    <scope>NUCLEOTIDE SEQUENCE [LARGE SCALE GENOMIC DNA]</scope>
    <source>
        <strain evidence="1">Urdbean</strain>
    </source>
</reference>
<gene>
    <name evidence="1" type="ORF">V8G54_023250</name>
</gene>
<dbReference type="Proteomes" id="UP001374535">
    <property type="component" value="Chromosome 7"/>
</dbReference>
<keyword evidence="2" id="KW-1185">Reference proteome</keyword>
<proteinExistence type="predicted"/>
<dbReference type="AlphaFoldDB" id="A0AAQ3N3V6"/>